<evidence type="ECO:0000259" key="2">
    <source>
        <dbReference type="Pfam" id="PF01556"/>
    </source>
</evidence>
<dbReference type="InterPro" id="IPR008971">
    <property type="entry name" value="HSP40/DnaJ_pept-bd"/>
</dbReference>
<dbReference type="Proteomes" id="UP001153387">
    <property type="component" value="Unassembled WGS sequence"/>
</dbReference>
<dbReference type="SUPFAM" id="SSF49493">
    <property type="entry name" value="HSP40/DnaJ peptide-binding domain"/>
    <property type="match status" value="2"/>
</dbReference>
<dbReference type="InterPro" id="IPR002939">
    <property type="entry name" value="DnaJ_C"/>
</dbReference>
<dbReference type="Pfam" id="PF01556">
    <property type="entry name" value="DnaJ_C"/>
    <property type="match status" value="1"/>
</dbReference>
<feature type="domain" description="Chaperone DnaJ C-terminal" evidence="2">
    <location>
        <begin position="104"/>
        <end position="242"/>
    </location>
</feature>
<dbReference type="EMBL" id="JAPDHZ010000003">
    <property type="protein sequence ID" value="MDG0792858.1"/>
    <property type="molecule type" value="Genomic_DNA"/>
</dbReference>
<gene>
    <name evidence="3" type="ORF">OMP38_19765</name>
</gene>
<feature type="region of interest" description="Disordered" evidence="1">
    <location>
        <begin position="1"/>
        <end position="33"/>
    </location>
</feature>
<dbReference type="Gene3D" id="2.60.260.20">
    <property type="entry name" value="Urease metallochaperone UreE, N-terminal domain"/>
    <property type="match status" value="2"/>
</dbReference>
<proteinExistence type="predicted"/>
<dbReference type="GO" id="GO:0006457">
    <property type="term" value="P:protein folding"/>
    <property type="evidence" value="ECO:0007669"/>
    <property type="project" value="InterPro"/>
</dbReference>
<evidence type="ECO:0000256" key="1">
    <source>
        <dbReference type="SAM" id="MobiDB-lite"/>
    </source>
</evidence>
<keyword evidence="4" id="KW-1185">Reference proteome</keyword>
<feature type="compositionally biased region" description="Low complexity" evidence="1">
    <location>
        <begin position="16"/>
        <end position="25"/>
    </location>
</feature>
<organism evidence="3 4">
    <name type="scientific">Cohnella ginsengisoli</name>
    <dbReference type="NCBI Taxonomy" id="425004"/>
    <lineage>
        <taxon>Bacteria</taxon>
        <taxon>Bacillati</taxon>
        <taxon>Bacillota</taxon>
        <taxon>Bacilli</taxon>
        <taxon>Bacillales</taxon>
        <taxon>Paenibacillaceae</taxon>
        <taxon>Cohnella</taxon>
    </lineage>
</organism>
<accession>A0A9X4QNJ7</accession>
<dbReference type="AlphaFoldDB" id="A0A9X4QNJ7"/>
<reference evidence="3 4" key="1">
    <citation type="submission" date="2022-10" db="EMBL/GenBank/DDBJ databases">
        <title>Comparative genomic analysis of Cohnella hashimotonis sp. nov., isolated from the International Space Station.</title>
        <authorList>
            <person name="Simpson A."/>
            <person name="Venkateswaran K."/>
        </authorList>
    </citation>
    <scope>NUCLEOTIDE SEQUENCE [LARGE SCALE GENOMIC DNA]</scope>
    <source>
        <strain evidence="3 4">DSM 18997</strain>
    </source>
</reference>
<sequence length="276" mass="28702">MRREYAGRAGGGGPSGAQNGEAWSWSGGGQGSAGLSEEELYEMLFGNGGIGSRAGFGAYGSASGGRSGFGGYGAYGGGPGGFGAENAWDASGFDPFGASARTQHAKLNVSLEQAWQGAKVNVRVGTKDIALRVPERMADGTVIRLKGDGANGVQEGDELLIELSVEPNASYALGEDGDLRATVEAAPWQAVLGGEAIVRLPDGGQVKLRIPPDFPAGKQLRIPSKGLRRKDGGYGDILFDVALAVQPNPSEEERNLYRQLAERSSFKAGIKPRTKS</sequence>
<evidence type="ECO:0000313" key="3">
    <source>
        <dbReference type="EMBL" id="MDG0792858.1"/>
    </source>
</evidence>
<protein>
    <recommendedName>
        <fullName evidence="2">Chaperone DnaJ C-terminal domain-containing protein</fullName>
    </recommendedName>
</protein>
<dbReference type="RefSeq" id="WP_277566883.1">
    <property type="nucleotide sequence ID" value="NZ_JAPDHZ010000003.1"/>
</dbReference>
<comment type="caution">
    <text evidence="3">The sequence shown here is derived from an EMBL/GenBank/DDBJ whole genome shotgun (WGS) entry which is preliminary data.</text>
</comment>
<name>A0A9X4QNJ7_9BACL</name>
<dbReference type="GO" id="GO:0051082">
    <property type="term" value="F:unfolded protein binding"/>
    <property type="evidence" value="ECO:0007669"/>
    <property type="project" value="InterPro"/>
</dbReference>
<evidence type="ECO:0000313" key="4">
    <source>
        <dbReference type="Proteomes" id="UP001153387"/>
    </source>
</evidence>